<evidence type="ECO:0000313" key="1">
    <source>
        <dbReference type="EMBL" id="CAI6340536.1"/>
    </source>
</evidence>
<organism evidence="1 2">
    <name type="scientific">Periconia digitata</name>
    <dbReference type="NCBI Taxonomy" id="1303443"/>
    <lineage>
        <taxon>Eukaryota</taxon>
        <taxon>Fungi</taxon>
        <taxon>Dikarya</taxon>
        <taxon>Ascomycota</taxon>
        <taxon>Pezizomycotina</taxon>
        <taxon>Dothideomycetes</taxon>
        <taxon>Pleosporomycetidae</taxon>
        <taxon>Pleosporales</taxon>
        <taxon>Massarineae</taxon>
        <taxon>Periconiaceae</taxon>
        <taxon>Periconia</taxon>
    </lineage>
</organism>
<name>A0A9W4XWA1_9PLEO</name>
<dbReference type="EMBL" id="CAOQHR010000010">
    <property type="protein sequence ID" value="CAI6340536.1"/>
    <property type="molecule type" value="Genomic_DNA"/>
</dbReference>
<gene>
    <name evidence="1" type="ORF">PDIGIT_LOCUS13716</name>
</gene>
<keyword evidence="2" id="KW-1185">Reference proteome</keyword>
<evidence type="ECO:0000313" key="2">
    <source>
        <dbReference type="Proteomes" id="UP001152607"/>
    </source>
</evidence>
<protein>
    <submittedName>
        <fullName evidence="1">Uncharacterized protein</fullName>
    </submittedName>
</protein>
<dbReference type="Proteomes" id="UP001152607">
    <property type="component" value="Unassembled WGS sequence"/>
</dbReference>
<accession>A0A9W4XWA1</accession>
<reference evidence="1" key="1">
    <citation type="submission" date="2023-01" db="EMBL/GenBank/DDBJ databases">
        <authorList>
            <person name="Van Ghelder C."/>
            <person name="Rancurel C."/>
        </authorList>
    </citation>
    <scope>NUCLEOTIDE SEQUENCE</scope>
    <source>
        <strain evidence="1">CNCM I-4278</strain>
    </source>
</reference>
<comment type="caution">
    <text evidence="1">The sequence shown here is derived from an EMBL/GenBank/DDBJ whole genome shotgun (WGS) entry which is preliminary data.</text>
</comment>
<proteinExistence type="predicted"/>
<sequence length="59" mass="6932">MDKNCDTEYSRISFARNNDYAKSRKDLGMFLKISRALCMYVTFYFGRTNTIGIEIEECT</sequence>
<dbReference type="AlphaFoldDB" id="A0A9W4XWA1"/>